<dbReference type="EMBL" id="SGPM01000138">
    <property type="protein sequence ID" value="THH29124.1"/>
    <property type="molecule type" value="Genomic_DNA"/>
</dbReference>
<evidence type="ECO:0000313" key="1">
    <source>
        <dbReference type="EMBL" id="THH29124.1"/>
    </source>
</evidence>
<sequence>MASADVRFTDWLTLSFMTVFTPLAIQGLQRGDMQIVIGGDSRIWEKFEKDKVAAVAETKERTRALRTAIQISKDV</sequence>
<accession>A0A4S4MSH2</accession>
<keyword evidence="2" id="KW-1185">Reference proteome</keyword>
<name>A0A4S4MSH2_9APHY</name>
<comment type="caution">
    <text evidence="1">The sequence shown here is derived from an EMBL/GenBank/DDBJ whole genome shotgun (WGS) entry which is preliminary data.</text>
</comment>
<dbReference type="Proteomes" id="UP000308730">
    <property type="component" value="Unassembled WGS sequence"/>
</dbReference>
<reference evidence="1 2" key="1">
    <citation type="submission" date="2019-02" db="EMBL/GenBank/DDBJ databases">
        <title>Genome sequencing of the rare red list fungi Antrodiella citrinella (Flaviporus citrinellus).</title>
        <authorList>
            <person name="Buettner E."/>
            <person name="Kellner H."/>
        </authorList>
    </citation>
    <scope>NUCLEOTIDE SEQUENCE [LARGE SCALE GENOMIC DNA]</scope>
    <source>
        <strain evidence="1 2">DSM 108506</strain>
    </source>
</reference>
<evidence type="ECO:0000313" key="2">
    <source>
        <dbReference type="Proteomes" id="UP000308730"/>
    </source>
</evidence>
<gene>
    <name evidence="1" type="ORF">EUX98_g5058</name>
</gene>
<protein>
    <submittedName>
        <fullName evidence="1">Uncharacterized protein</fullName>
    </submittedName>
</protein>
<organism evidence="1 2">
    <name type="scientific">Antrodiella citrinella</name>
    <dbReference type="NCBI Taxonomy" id="2447956"/>
    <lineage>
        <taxon>Eukaryota</taxon>
        <taxon>Fungi</taxon>
        <taxon>Dikarya</taxon>
        <taxon>Basidiomycota</taxon>
        <taxon>Agaricomycotina</taxon>
        <taxon>Agaricomycetes</taxon>
        <taxon>Polyporales</taxon>
        <taxon>Steccherinaceae</taxon>
        <taxon>Antrodiella</taxon>
    </lineage>
</organism>
<proteinExistence type="predicted"/>
<dbReference type="AlphaFoldDB" id="A0A4S4MSH2"/>